<name>A0AC34QXV5_9BILA</name>
<accession>A0AC34QXV5</accession>
<dbReference type="Proteomes" id="UP000887576">
    <property type="component" value="Unplaced"/>
</dbReference>
<reference evidence="2" key="1">
    <citation type="submission" date="2022-11" db="UniProtKB">
        <authorList>
            <consortium name="WormBaseParasite"/>
        </authorList>
    </citation>
    <scope>IDENTIFICATION</scope>
</reference>
<dbReference type="WBParaSite" id="JU765_v2.g20287.t1">
    <property type="protein sequence ID" value="JU765_v2.g20287.t1"/>
    <property type="gene ID" value="JU765_v2.g20287"/>
</dbReference>
<evidence type="ECO:0000313" key="2">
    <source>
        <dbReference type="WBParaSite" id="JU765_v2.g20287.t1"/>
    </source>
</evidence>
<protein>
    <submittedName>
        <fullName evidence="2">Uncharacterized protein</fullName>
    </submittedName>
</protein>
<organism evidence="1 2">
    <name type="scientific">Panagrolaimus sp. JU765</name>
    <dbReference type="NCBI Taxonomy" id="591449"/>
    <lineage>
        <taxon>Eukaryota</taxon>
        <taxon>Metazoa</taxon>
        <taxon>Ecdysozoa</taxon>
        <taxon>Nematoda</taxon>
        <taxon>Chromadorea</taxon>
        <taxon>Rhabditida</taxon>
        <taxon>Tylenchina</taxon>
        <taxon>Panagrolaimomorpha</taxon>
        <taxon>Panagrolaimoidea</taxon>
        <taxon>Panagrolaimidae</taxon>
        <taxon>Panagrolaimus</taxon>
    </lineage>
</organism>
<sequence length="407" mass="47328">MENMEENERRSARLANSVRTAREPSTEHGQQDVLRSYEYQDMYDEVFYRSKSFKKAKFANLGPEEIIYKRDAAIKRNLKPGELADIETLGGFFKPDSFVENSKNIDLKNHIEKQIHPALLGMKYREKNRRKLMKNSKNKVINRTRRSSTRKSVTEPENQVIQRLQTSLTDFHDDAADEMEFDFDIPSLSNRGTPLPLGDAITNHSIITDGNLSIISKGNRSKRQNNISLFSNVDNLQIQETQQPTTNDFDYETNDINLPSTQNESDIGKIVTIYLSSQWHTVLKFKPTYQQNFIKWQRKIKPFLNDKDDFIFKPYIKQILQRFNGKIGKKLKFTDFAEPNAKERSRFLLAILVLVNKYFVTIHPKITSRHNPDNEYEELDGVIADSFDIELINVCNDDLLENSGFLN</sequence>
<evidence type="ECO:0000313" key="1">
    <source>
        <dbReference type="Proteomes" id="UP000887576"/>
    </source>
</evidence>
<proteinExistence type="predicted"/>